<dbReference type="AlphaFoldDB" id="A0A0D2WHU1"/>
<dbReference type="Proteomes" id="UP000008743">
    <property type="component" value="Unassembled WGS sequence"/>
</dbReference>
<sequence>MWRNCWTARSNLCGSWLRMALMASFRFAEIMRWWVRDNASPVLAGGDFELEVAFGSHSSSNCVRALTAARWSPFSIMELVMDARRCWKSNTSGACMAGSSSSRGLPEGSKAGLRLTSAASCSGEGGVLPRNSRATKLASNWPKGWVRSSGAVHRRHEQAKW</sequence>
<accession>A0A0D2WHU1</accession>
<reference evidence="2" key="1">
    <citation type="submission" date="2011-02" db="EMBL/GenBank/DDBJ databases">
        <title>The Genome Sequence of Capsaspora owczarzaki ATCC 30864.</title>
        <authorList>
            <person name="Russ C."/>
            <person name="Cuomo C."/>
            <person name="Burger G."/>
            <person name="Gray M.W."/>
            <person name="Holland P.W.H."/>
            <person name="King N."/>
            <person name="Lang F.B.F."/>
            <person name="Roger A.J."/>
            <person name="Ruiz-Trillo I."/>
            <person name="Young S.K."/>
            <person name="Zeng Q."/>
            <person name="Gargeya S."/>
            <person name="Alvarado L."/>
            <person name="Berlin A."/>
            <person name="Chapman S.B."/>
            <person name="Chen Z."/>
            <person name="Freedman E."/>
            <person name="Gellesch M."/>
            <person name="Goldberg J."/>
            <person name="Griggs A."/>
            <person name="Gujja S."/>
            <person name="Heilman E."/>
            <person name="Heiman D."/>
            <person name="Howarth C."/>
            <person name="Mehta T."/>
            <person name="Neiman D."/>
            <person name="Pearson M."/>
            <person name="Roberts A."/>
            <person name="Saif S."/>
            <person name="Shea T."/>
            <person name="Shenoy N."/>
            <person name="Sisk P."/>
            <person name="Stolte C."/>
            <person name="Sykes S."/>
            <person name="White J."/>
            <person name="Yandava C."/>
            <person name="Haas B."/>
            <person name="Nusbaum C."/>
            <person name="Birren B."/>
        </authorList>
    </citation>
    <scope>NUCLEOTIDE SEQUENCE</scope>
    <source>
        <strain evidence="2">ATCC 30864</strain>
    </source>
</reference>
<gene>
    <name evidence="1" type="ORF">CAOG_009260</name>
</gene>
<proteinExistence type="predicted"/>
<evidence type="ECO:0000313" key="2">
    <source>
        <dbReference type="Proteomes" id="UP000008743"/>
    </source>
</evidence>
<evidence type="ECO:0000313" key="1">
    <source>
        <dbReference type="EMBL" id="KJE88388.1"/>
    </source>
</evidence>
<organism evidence="1 2">
    <name type="scientific">Capsaspora owczarzaki (strain ATCC 30864)</name>
    <dbReference type="NCBI Taxonomy" id="595528"/>
    <lineage>
        <taxon>Eukaryota</taxon>
        <taxon>Filasterea</taxon>
        <taxon>Capsaspora</taxon>
    </lineage>
</organism>
<dbReference type="EMBL" id="KE346360">
    <property type="protein sequence ID" value="KJE88388.1"/>
    <property type="molecule type" value="Genomic_DNA"/>
</dbReference>
<name>A0A0D2WHU1_CAPO3</name>
<protein>
    <submittedName>
        <fullName evidence="1">Uncharacterized protein</fullName>
    </submittedName>
</protein>
<keyword evidence="2" id="KW-1185">Reference proteome</keyword>
<dbReference type="InParanoid" id="A0A0D2WHU1"/>